<gene>
    <name evidence="1" type="ORF">GCL60_03265</name>
</gene>
<evidence type="ECO:0000313" key="2">
    <source>
        <dbReference type="Proteomes" id="UP000437748"/>
    </source>
</evidence>
<organism evidence="1 2">
    <name type="scientific">Silvanigrella paludirubra</name>
    <dbReference type="NCBI Taxonomy" id="2499159"/>
    <lineage>
        <taxon>Bacteria</taxon>
        <taxon>Pseudomonadati</taxon>
        <taxon>Bdellovibrionota</taxon>
        <taxon>Oligoflexia</taxon>
        <taxon>Silvanigrellales</taxon>
        <taxon>Silvanigrellaceae</taxon>
        <taxon>Silvanigrella</taxon>
    </lineage>
</organism>
<sequence length="129" mass="14569">MTRKILLSFDLIYYTGIHSDLDFLGLKQIVNYSFGSQLKIIENLTFRFGLFTNNWAGAKTEPEEIINSDYRGVTAGLAIDYNKSTFSFAAIYQKSFNASYSTTAFASQGKYPSVDCYSYSFLIGMTSYL</sequence>
<dbReference type="AlphaFoldDB" id="A0A6N6VYQ8"/>
<dbReference type="RefSeq" id="WP_153418490.1">
    <property type="nucleotide sequence ID" value="NZ_WFLM01000001.1"/>
</dbReference>
<dbReference type="Proteomes" id="UP000437748">
    <property type="component" value="Unassembled WGS sequence"/>
</dbReference>
<proteinExistence type="predicted"/>
<dbReference type="Gene3D" id="2.40.160.60">
    <property type="entry name" value="Outer membrane protein transport protein (OMPP1/FadL/TodX)"/>
    <property type="match status" value="1"/>
</dbReference>
<evidence type="ECO:0000313" key="1">
    <source>
        <dbReference type="EMBL" id="KAB8040967.1"/>
    </source>
</evidence>
<dbReference type="EMBL" id="WFLM01000001">
    <property type="protein sequence ID" value="KAB8040967.1"/>
    <property type="molecule type" value="Genomic_DNA"/>
</dbReference>
<keyword evidence="2" id="KW-1185">Reference proteome</keyword>
<reference evidence="1 2" key="1">
    <citation type="submission" date="2019-10" db="EMBL/GenBank/DDBJ databases">
        <title>New species of Slilvanegrellaceae.</title>
        <authorList>
            <person name="Pitt A."/>
            <person name="Hahn M.W."/>
        </authorList>
    </citation>
    <scope>NUCLEOTIDE SEQUENCE [LARGE SCALE GENOMIC DNA]</scope>
    <source>
        <strain evidence="1 2">SP-Ram-0.45-NSY-1</strain>
    </source>
</reference>
<accession>A0A6N6VYQ8</accession>
<protein>
    <submittedName>
        <fullName evidence="1">Uncharacterized protein</fullName>
    </submittedName>
</protein>
<name>A0A6N6VYQ8_9BACT</name>
<comment type="caution">
    <text evidence="1">The sequence shown here is derived from an EMBL/GenBank/DDBJ whole genome shotgun (WGS) entry which is preliminary data.</text>
</comment>